<dbReference type="InterPro" id="IPR000719">
    <property type="entry name" value="Prot_kinase_dom"/>
</dbReference>
<dbReference type="Pfam" id="PF00069">
    <property type="entry name" value="Pkinase"/>
    <property type="match status" value="1"/>
</dbReference>
<evidence type="ECO:0000256" key="4">
    <source>
        <dbReference type="ARBA" id="ARBA00022840"/>
    </source>
</evidence>
<organism evidence="8 9">
    <name type="scientific">Roseimaritima multifibrata</name>
    <dbReference type="NCBI Taxonomy" id="1930274"/>
    <lineage>
        <taxon>Bacteria</taxon>
        <taxon>Pseudomonadati</taxon>
        <taxon>Planctomycetota</taxon>
        <taxon>Planctomycetia</taxon>
        <taxon>Pirellulales</taxon>
        <taxon>Pirellulaceae</taxon>
        <taxon>Roseimaritima</taxon>
    </lineage>
</organism>
<evidence type="ECO:0000259" key="7">
    <source>
        <dbReference type="PROSITE" id="PS50011"/>
    </source>
</evidence>
<keyword evidence="6" id="KW-1133">Transmembrane helix</keyword>
<keyword evidence="6" id="KW-0812">Transmembrane</keyword>
<dbReference type="CDD" id="cd14014">
    <property type="entry name" value="STKc_PknB_like"/>
    <property type="match status" value="1"/>
</dbReference>
<dbReference type="PROSITE" id="PS50011">
    <property type="entry name" value="PROTEIN_KINASE_DOM"/>
    <property type="match status" value="1"/>
</dbReference>
<dbReference type="Gene3D" id="1.10.510.10">
    <property type="entry name" value="Transferase(Phosphotransferase) domain 1"/>
    <property type="match status" value="1"/>
</dbReference>
<dbReference type="PANTHER" id="PTHR43289">
    <property type="entry name" value="MITOGEN-ACTIVATED PROTEIN KINASE KINASE KINASE 20-RELATED"/>
    <property type="match status" value="1"/>
</dbReference>
<dbReference type="OrthoDB" id="6111975at2"/>
<evidence type="ECO:0000256" key="1">
    <source>
        <dbReference type="ARBA" id="ARBA00022679"/>
    </source>
</evidence>
<sequence length="775" mass="86389">MTPEQYAKARALFQAAEELPLGERAAFVEQQTTDVVLRREVLSLLQFHDAEAARIEGTTVNAAPAVEDQGQAEVNAGAAKTSLPEFPSVIRAAHGSQSVSPRRSRRLFLLPLLFALLVGLPVLMLVLAIQQQIQTGIEEARYSQLQTIGDTSHLTVQYWTRRKSEEIKHWVDDIVITDQVRLLLAATQQPDELERRNELASARDKIRAQFQSLVGPQPEYVLWNRSGIVLASSNEERDVIGTSIAPEFSPALSRGFAGETVFYQSKWSDARASSEGFVPHSPWLAIAIAVRGSNGAPEAVFLFRNMGLDEDLNEIFQKLQFDARGEVYAIDDRGRIRSQLRQSPKVIAARLIPAAPDSAQLLEIRAGDPGRILTPKHPLDQPLRTLPLTIGASRAAVKLNGQTIEPYRNYLGVQVIGAWRWVPELQLGILAEMPSADAFSSLHILQYLLGGLVIVSTFGAAVTGFVLERKICNLRESDEDQLGRYELLEELGSGGMGIVFRAQHQLMKSPAALKVIRPDRFDRENTLRFDREVQLAACLRSPHAVSIFDYGWTADGRAYCAMELLEGITVHQAVVRGGAMAPGRVVHVLVQLCDALSEAHRLGLVHRDVKPRNVMLAPRGPEQDWAVLFDFGLAKPTENDSNLFMTQERVWAGTPMFMAPERFRNPGRTDPRSDIYSLGAVGYFMLSGRQPFSEIDPSGMFELILKAAPTPLDQLLADDSLKPLADIIRRCMEKDKGNRPQDADELRKQLRKIQNNYPWDQESASLWWETYGQEN</sequence>
<dbReference type="PROSITE" id="PS00108">
    <property type="entry name" value="PROTEIN_KINASE_ST"/>
    <property type="match status" value="1"/>
</dbReference>
<dbReference type="PROSITE" id="PS00107">
    <property type="entry name" value="PROTEIN_KINASE_ATP"/>
    <property type="match status" value="1"/>
</dbReference>
<dbReference type="KEGG" id="rml:FF011L_28530"/>
<dbReference type="Proteomes" id="UP000320672">
    <property type="component" value="Chromosome"/>
</dbReference>
<keyword evidence="2 5" id="KW-0547">Nucleotide-binding</keyword>
<evidence type="ECO:0000256" key="6">
    <source>
        <dbReference type="SAM" id="Phobius"/>
    </source>
</evidence>
<dbReference type="PANTHER" id="PTHR43289:SF6">
    <property type="entry name" value="SERINE_THREONINE-PROTEIN KINASE NEKL-3"/>
    <property type="match status" value="1"/>
</dbReference>
<gene>
    <name evidence="8" type="primary">pknB_9</name>
    <name evidence="8" type="ORF">FF011L_28530</name>
</gene>
<evidence type="ECO:0000256" key="3">
    <source>
        <dbReference type="ARBA" id="ARBA00022777"/>
    </source>
</evidence>
<keyword evidence="4 5" id="KW-0067">ATP-binding</keyword>
<accession>A0A517MGS0</accession>
<feature type="binding site" evidence="5">
    <location>
        <position position="514"/>
    </location>
    <ligand>
        <name>ATP</name>
        <dbReference type="ChEBI" id="CHEBI:30616"/>
    </ligand>
</feature>
<evidence type="ECO:0000256" key="5">
    <source>
        <dbReference type="PROSITE-ProRule" id="PRU10141"/>
    </source>
</evidence>
<dbReference type="EC" id="2.7.11.1" evidence="8"/>
<dbReference type="SMART" id="SM00220">
    <property type="entry name" value="S_TKc"/>
    <property type="match status" value="1"/>
</dbReference>
<dbReference type="SUPFAM" id="SSF56112">
    <property type="entry name" value="Protein kinase-like (PK-like)"/>
    <property type="match status" value="1"/>
</dbReference>
<dbReference type="InterPro" id="IPR008271">
    <property type="entry name" value="Ser/Thr_kinase_AS"/>
</dbReference>
<evidence type="ECO:0000313" key="8">
    <source>
        <dbReference type="EMBL" id="QDS94075.1"/>
    </source>
</evidence>
<dbReference type="InterPro" id="IPR011009">
    <property type="entry name" value="Kinase-like_dom_sf"/>
</dbReference>
<feature type="domain" description="Protein kinase" evidence="7">
    <location>
        <begin position="485"/>
        <end position="760"/>
    </location>
</feature>
<keyword evidence="3 8" id="KW-0418">Kinase</keyword>
<name>A0A517MGS0_9BACT</name>
<dbReference type="GO" id="GO:0004674">
    <property type="term" value="F:protein serine/threonine kinase activity"/>
    <property type="evidence" value="ECO:0007669"/>
    <property type="project" value="UniProtKB-EC"/>
</dbReference>
<proteinExistence type="predicted"/>
<dbReference type="RefSeq" id="WP_145352120.1">
    <property type="nucleotide sequence ID" value="NZ_CP036262.1"/>
</dbReference>
<evidence type="ECO:0000313" key="9">
    <source>
        <dbReference type="Proteomes" id="UP000320672"/>
    </source>
</evidence>
<dbReference type="AlphaFoldDB" id="A0A517MGS0"/>
<dbReference type="EMBL" id="CP036262">
    <property type="protein sequence ID" value="QDS94075.1"/>
    <property type="molecule type" value="Genomic_DNA"/>
</dbReference>
<keyword evidence="9" id="KW-1185">Reference proteome</keyword>
<dbReference type="GO" id="GO:0005524">
    <property type="term" value="F:ATP binding"/>
    <property type="evidence" value="ECO:0007669"/>
    <property type="project" value="UniProtKB-UniRule"/>
</dbReference>
<protein>
    <submittedName>
        <fullName evidence="8">Serine/threonine-protein kinase PknB</fullName>
        <ecNumber evidence="8">2.7.11.1</ecNumber>
    </submittedName>
</protein>
<keyword evidence="6" id="KW-0472">Membrane</keyword>
<dbReference type="InterPro" id="IPR017441">
    <property type="entry name" value="Protein_kinase_ATP_BS"/>
</dbReference>
<evidence type="ECO:0000256" key="2">
    <source>
        <dbReference type="ARBA" id="ARBA00022741"/>
    </source>
</evidence>
<keyword evidence="1 8" id="KW-0808">Transferase</keyword>
<feature type="transmembrane region" description="Helical" evidence="6">
    <location>
        <begin position="107"/>
        <end position="129"/>
    </location>
</feature>
<dbReference type="Gene3D" id="3.30.200.20">
    <property type="entry name" value="Phosphorylase Kinase, domain 1"/>
    <property type="match status" value="1"/>
</dbReference>
<reference evidence="8 9" key="1">
    <citation type="submission" date="2019-02" db="EMBL/GenBank/DDBJ databases">
        <title>Deep-cultivation of Planctomycetes and their phenomic and genomic characterization uncovers novel biology.</title>
        <authorList>
            <person name="Wiegand S."/>
            <person name="Jogler M."/>
            <person name="Boedeker C."/>
            <person name="Pinto D."/>
            <person name="Vollmers J."/>
            <person name="Rivas-Marin E."/>
            <person name="Kohn T."/>
            <person name="Peeters S.H."/>
            <person name="Heuer A."/>
            <person name="Rast P."/>
            <person name="Oberbeckmann S."/>
            <person name="Bunk B."/>
            <person name="Jeske O."/>
            <person name="Meyerdierks A."/>
            <person name="Storesund J.E."/>
            <person name="Kallscheuer N."/>
            <person name="Luecker S."/>
            <person name="Lage O.M."/>
            <person name="Pohl T."/>
            <person name="Merkel B.J."/>
            <person name="Hornburger P."/>
            <person name="Mueller R.-W."/>
            <person name="Bruemmer F."/>
            <person name="Labrenz M."/>
            <person name="Spormann A.M."/>
            <person name="Op den Camp H."/>
            <person name="Overmann J."/>
            <person name="Amann R."/>
            <person name="Jetten M.S.M."/>
            <person name="Mascher T."/>
            <person name="Medema M.H."/>
            <person name="Devos D.P."/>
            <person name="Kaster A.-K."/>
            <person name="Ovreas L."/>
            <person name="Rohde M."/>
            <person name="Galperin M.Y."/>
            <person name="Jogler C."/>
        </authorList>
    </citation>
    <scope>NUCLEOTIDE SEQUENCE [LARGE SCALE GENOMIC DNA]</scope>
    <source>
        <strain evidence="8 9">FF011L</strain>
    </source>
</reference>